<accession>V4B8W5</accession>
<dbReference type="OrthoDB" id="2096344at2759"/>
<gene>
    <name evidence="8" type="ORF">LOTGIDRAFT_138584</name>
</gene>
<evidence type="ECO:0000256" key="6">
    <source>
        <dbReference type="PROSITE-ProRule" id="PRU00221"/>
    </source>
</evidence>
<keyword evidence="4" id="KW-0833">Ubl conjugation pathway</keyword>
<comment type="similarity">
    <text evidence="5">Belongs to the WD repeat cdt2 family.</text>
</comment>
<feature type="repeat" description="WD" evidence="6">
    <location>
        <begin position="135"/>
        <end position="176"/>
    </location>
</feature>
<dbReference type="SMART" id="SM00320">
    <property type="entry name" value="WD40"/>
    <property type="match status" value="5"/>
</dbReference>
<dbReference type="PANTHER" id="PTHR22852">
    <property type="entry name" value="LETHAL 2 DENTICLELESS PROTEIN RETINOIC ACID-REGULATED NUCLEAR MATRIX-ASSOCIATED PROTEIN"/>
    <property type="match status" value="1"/>
</dbReference>
<evidence type="ECO:0000256" key="5">
    <source>
        <dbReference type="ARBA" id="ARBA00038344"/>
    </source>
</evidence>
<dbReference type="InterPro" id="IPR020472">
    <property type="entry name" value="WD40_PAC1"/>
</dbReference>
<dbReference type="CTD" id="20234083"/>
<dbReference type="GO" id="GO:0007095">
    <property type="term" value="P:mitotic G2 DNA damage checkpoint signaling"/>
    <property type="evidence" value="ECO:0007669"/>
    <property type="project" value="TreeGrafter"/>
</dbReference>
<dbReference type="HOGENOM" id="CLU_038595_1_0_1"/>
<dbReference type="PROSITE" id="PS50082">
    <property type="entry name" value="WD_REPEATS_2"/>
    <property type="match status" value="4"/>
</dbReference>
<dbReference type="GeneID" id="20234083"/>
<dbReference type="InterPro" id="IPR015943">
    <property type="entry name" value="WD40/YVTN_repeat-like_dom_sf"/>
</dbReference>
<evidence type="ECO:0000256" key="3">
    <source>
        <dbReference type="ARBA" id="ARBA00022737"/>
    </source>
</evidence>
<reference evidence="8 9" key="1">
    <citation type="journal article" date="2013" name="Nature">
        <title>Insights into bilaterian evolution from three spiralian genomes.</title>
        <authorList>
            <person name="Simakov O."/>
            <person name="Marletaz F."/>
            <person name="Cho S.J."/>
            <person name="Edsinger-Gonzales E."/>
            <person name="Havlak P."/>
            <person name="Hellsten U."/>
            <person name="Kuo D.H."/>
            <person name="Larsson T."/>
            <person name="Lv J."/>
            <person name="Arendt D."/>
            <person name="Savage R."/>
            <person name="Osoegawa K."/>
            <person name="de Jong P."/>
            <person name="Grimwood J."/>
            <person name="Chapman J.A."/>
            <person name="Shapiro H."/>
            <person name="Aerts A."/>
            <person name="Otillar R.P."/>
            <person name="Terry A.Y."/>
            <person name="Boore J.L."/>
            <person name="Grigoriev I.V."/>
            <person name="Lindberg D.R."/>
            <person name="Seaver E.C."/>
            <person name="Weisblat D.A."/>
            <person name="Putnam N.H."/>
            <person name="Rokhsar D.S."/>
        </authorList>
    </citation>
    <scope>NUCLEOTIDE SEQUENCE [LARGE SCALE GENOMIC DNA]</scope>
</reference>
<dbReference type="PROSITE" id="PS50294">
    <property type="entry name" value="WD_REPEATS_REGION"/>
    <property type="match status" value="2"/>
</dbReference>
<dbReference type="STRING" id="225164.V4B8W5"/>
<evidence type="ECO:0000259" key="7">
    <source>
        <dbReference type="Pfam" id="PF23798"/>
    </source>
</evidence>
<dbReference type="PROSITE" id="PS00678">
    <property type="entry name" value="WD_REPEATS_1"/>
    <property type="match status" value="2"/>
</dbReference>
<evidence type="ECO:0000256" key="1">
    <source>
        <dbReference type="ARBA" id="ARBA00004906"/>
    </source>
</evidence>
<dbReference type="GO" id="GO:0005634">
    <property type="term" value="C:nucleus"/>
    <property type="evidence" value="ECO:0007669"/>
    <property type="project" value="TreeGrafter"/>
</dbReference>
<dbReference type="SUPFAM" id="SSF50978">
    <property type="entry name" value="WD40 repeat-like"/>
    <property type="match status" value="1"/>
</dbReference>
<dbReference type="EMBL" id="KB200294">
    <property type="protein sequence ID" value="ESP02282.1"/>
    <property type="molecule type" value="Genomic_DNA"/>
</dbReference>
<organism evidence="8 9">
    <name type="scientific">Lottia gigantea</name>
    <name type="common">Giant owl limpet</name>
    <dbReference type="NCBI Taxonomy" id="225164"/>
    <lineage>
        <taxon>Eukaryota</taxon>
        <taxon>Metazoa</taxon>
        <taxon>Spiralia</taxon>
        <taxon>Lophotrochozoa</taxon>
        <taxon>Mollusca</taxon>
        <taxon>Gastropoda</taxon>
        <taxon>Patellogastropoda</taxon>
        <taxon>Lottioidea</taxon>
        <taxon>Lottiidae</taxon>
        <taxon>Lottia</taxon>
    </lineage>
</organism>
<feature type="repeat" description="WD" evidence="6">
    <location>
        <begin position="66"/>
        <end position="99"/>
    </location>
</feature>
<name>V4B8W5_LOTGI</name>
<feature type="domain" description="Transcription factor spt8 beta-propeller" evidence="7">
    <location>
        <begin position="26"/>
        <end position="288"/>
    </location>
</feature>
<proteinExistence type="inferred from homology"/>
<dbReference type="RefSeq" id="XP_009046990.1">
    <property type="nucleotide sequence ID" value="XM_009048742.1"/>
</dbReference>
<keyword evidence="2 6" id="KW-0853">WD repeat</keyword>
<protein>
    <recommendedName>
        <fullName evidence="7">Transcription factor spt8 beta-propeller domain-containing protein</fullName>
    </recommendedName>
</protein>
<dbReference type="OMA" id="QYFFHGI"/>
<dbReference type="PANTHER" id="PTHR22852:SF0">
    <property type="entry name" value="DENTICLELESS PROTEIN HOMOLOG"/>
    <property type="match status" value="1"/>
</dbReference>
<feature type="repeat" description="WD" evidence="6">
    <location>
        <begin position="24"/>
        <end position="65"/>
    </location>
</feature>
<dbReference type="InterPro" id="IPR001680">
    <property type="entry name" value="WD40_rpt"/>
</dbReference>
<dbReference type="Pfam" id="PF23798">
    <property type="entry name" value="Beta-prop_SPT8"/>
    <property type="match status" value="1"/>
</dbReference>
<dbReference type="GO" id="GO:0030674">
    <property type="term" value="F:protein-macromolecule adaptor activity"/>
    <property type="evidence" value="ECO:0007669"/>
    <property type="project" value="TreeGrafter"/>
</dbReference>
<dbReference type="Proteomes" id="UP000030746">
    <property type="component" value="Unassembled WGS sequence"/>
</dbReference>
<dbReference type="InterPro" id="IPR057544">
    <property type="entry name" value="Beta-prop_SPT8"/>
</dbReference>
<evidence type="ECO:0000256" key="4">
    <source>
        <dbReference type="ARBA" id="ARBA00022786"/>
    </source>
</evidence>
<dbReference type="InterPro" id="IPR036322">
    <property type="entry name" value="WD40_repeat_dom_sf"/>
</dbReference>
<dbReference type="PRINTS" id="PR00320">
    <property type="entry name" value="GPROTEINBRPT"/>
</dbReference>
<dbReference type="InterPro" id="IPR019775">
    <property type="entry name" value="WD40_repeat_CS"/>
</dbReference>
<sequence>MFCQRQIRIQQHFLLHDKLCFLEWQAHNNAVFDLAWMEKEEKLLTASGDQTAVLWDVKTSQKLETFKGHTSSIRSVAFRKFDDSVLATGSRDGHIMLWDKRLNHKDGAIPAYNTIKNAHVISSAKQKKKNRLGPALDSQQSVTVVTFQDENLLISAGAVDGFIKVWDLRKNYTNISTEPMSRYVFPYSGNCQRRHGYSCLTLDSYNSTLYASCTDDVIYVYDVITYNQQPVKTIRGHKNTTFYIKTSLSPDNKFLLSGSSDEMAYIWQVDKTNNSPVILKGHNAEVTSVAWCPHDMTKVSN</sequence>
<feature type="repeat" description="WD" evidence="6">
    <location>
        <begin position="247"/>
        <end position="277"/>
    </location>
</feature>
<comment type="pathway">
    <text evidence="1">Protein modification; protein ubiquitination.</text>
</comment>
<evidence type="ECO:0000313" key="9">
    <source>
        <dbReference type="Proteomes" id="UP000030746"/>
    </source>
</evidence>
<keyword evidence="9" id="KW-1185">Reference proteome</keyword>
<dbReference type="GO" id="GO:0043161">
    <property type="term" value="P:proteasome-mediated ubiquitin-dependent protein catabolic process"/>
    <property type="evidence" value="ECO:0007669"/>
    <property type="project" value="TreeGrafter"/>
</dbReference>
<keyword evidence="3" id="KW-0677">Repeat</keyword>
<dbReference type="AlphaFoldDB" id="V4B8W5"/>
<evidence type="ECO:0000256" key="2">
    <source>
        <dbReference type="ARBA" id="ARBA00022574"/>
    </source>
</evidence>
<dbReference type="Gene3D" id="2.130.10.10">
    <property type="entry name" value="YVTN repeat-like/Quinoprotein amine dehydrogenase"/>
    <property type="match status" value="1"/>
</dbReference>
<evidence type="ECO:0000313" key="8">
    <source>
        <dbReference type="EMBL" id="ESP02282.1"/>
    </source>
</evidence>
<dbReference type="InterPro" id="IPR051865">
    <property type="entry name" value="WD-repeat_CDT2_adapter"/>
</dbReference>
<dbReference type="KEGG" id="lgi:LOTGIDRAFT_138584"/>